<dbReference type="STRING" id="93625.A0A409X694"/>
<dbReference type="InParanoid" id="A0A409X694"/>
<dbReference type="AlphaFoldDB" id="A0A409X694"/>
<dbReference type="GO" id="GO:0030036">
    <property type="term" value="P:actin cytoskeleton organization"/>
    <property type="evidence" value="ECO:0007669"/>
    <property type="project" value="UniProtKB-ARBA"/>
</dbReference>
<dbReference type="Pfam" id="PF14604">
    <property type="entry name" value="SH3_9"/>
    <property type="match status" value="2"/>
</dbReference>
<dbReference type="Gene3D" id="1.20.1270.60">
    <property type="entry name" value="Arfaptin homology (AH) domain/BAR domain"/>
    <property type="match status" value="1"/>
</dbReference>
<evidence type="ECO:0000256" key="1">
    <source>
        <dbReference type="ARBA" id="ARBA00022443"/>
    </source>
</evidence>
<evidence type="ECO:0000256" key="4">
    <source>
        <dbReference type="PROSITE-ProRule" id="PRU00192"/>
    </source>
</evidence>
<feature type="domain" description="Phorbol-ester/DAG-type" evidence="7">
    <location>
        <begin position="413"/>
        <end position="463"/>
    </location>
</feature>
<evidence type="ECO:0000256" key="5">
    <source>
        <dbReference type="SAM" id="MobiDB-lite"/>
    </source>
</evidence>
<dbReference type="PRINTS" id="PR00452">
    <property type="entry name" value="SH3DOMAIN"/>
</dbReference>
<dbReference type="SMART" id="SM00055">
    <property type="entry name" value="FCH"/>
    <property type="match status" value="1"/>
</dbReference>
<dbReference type="PROSITE" id="PS00479">
    <property type="entry name" value="ZF_DAG_PE_1"/>
    <property type="match status" value="1"/>
</dbReference>
<keyword evidence="3" id="KW-0862">Zinc</keyword>
<dbReference type="PANTHER" id="PTHR15735:SF21">
    <property type="entry name" value="PROTEIN NERVOUS WRECK"/>
    <property type="match status" value="1"/>
</dbReference>
<keyword evidence="9" id="KW-1185">Reference proteome</keyword>
<dbReference type="PROSITE" id="PS50081">
    <property type="entry name" value="ZF_DAG_PE_2"/>
    <property type="match status" value="1"/>
</dbReference>
<dbReference type="OrthoDB" id="8783038at2759"/>
<dbReference type="InterPro" id="IPR001452">
    <property type="entry name" value="SH3_domain"/>
</dbReference>
<organism evidence="8 9">
    <name type="scientific">Psilocybe cyanescens</name>
    <dbReference type="NCBI Taxonomy" id="93625"/>
    <lineage>
        <taxon>Eukaryota</taxon>
        <taxon>Fungi</taxon>
        <taxon>Dikarya</taxon>
        <taxon>Basidiomycota</taxon>
        <taxon>Agaricomycotina</taxon>
        <taxon>Agaricomycetes</taxon>
        <taxon>Agaricomycetidae</taxon>
        <taxon>Agaricales</taxon>
        <taxon>Agaricineae</taxon>
        <taxon>Strophariaceae</taxon>
        <taxon>Psilocybe</taxon>
    </lineage>
</organism>
<dbReference type="Gene3D" id="2.30.30.40">
    <property type="entry name" value="SH3 Domains"/>
    <property type="match status" value="2"/>
</dbReference>
<dbReference type="EMBL" id="NHYD01002515">
    <property type="protein sequence ID" value="PPQ86318.1"/>
    <property type="molecule type" value="Genomic_DNA"/>
</dbReference>
<reference evidence="8 9" key="1">
    <citation type="journal article" date="2018" name="Evol. Lett.">
        <title>Horizontal gene cluster transfer increased hallucinogenic mushroom diversity.</title>
        <authorList>
            <person name="Reynolds H.T."/>
            <person name="Vijayakumar V."/>
            <person name="Gluck-Thaler E."/>
            <person name="Korotkin H.B."/>
            <person name="Matheny P.B."/>
            <person name="Slot J.C."/>
        </authorList>
    </citation>
    <scope>NUCLEOTIDE SEQUENCE [LARGE SCALE GENOMIC DNA]</scope>
    <source>
        <strain evidence="8 9">2631</strain>
    </source>
</reference>
<gene>
    <name evidence="8" type="ORF">CVT25_005619</name>
</gene>
<evidence type="ECO:0000259" key="6">
    <source>
        <dbReference type="PROSITE" id="PS50002"/>
    </source>
</evidence>
<dbReference type="InterPro" id="IPR027267">
    <property type="entry name" value="AH/BAR_dom_sf"/>
</dbReference>
<dbReference type="SMART" id="SM00326">
    <property type="entry name" value="SH3"/>
    <property type="match status" value="2"/>
</dbReference>
<dbReference type="Proteomes" id="UP000283269">
    <property type="component" value="Unassembled WGS sequence"/>
</dbReference>
<name>A0A409X694_PSICY</name>
<dbReference type="GO" id="GO:0030833">
    <property type="term" value="P:regulation of actin filament polymerization"/>
    <property type="evidence" value="ECO:0007669"/>
    <property type="project" value="TreeGrafter"/>
</dbReference>
<dbReference type="FunCoup" id="A0A409X694">
    <property type="interactions" value="101"/>
</dbReference>
<dbReference type="Pfam" id="PF00130">
    <property type="entry name" value="C1_1"/>
    <property type="match status" value="1"/>
</dbReference>
<dbReference type="Gene3D" id="3.30.60.20">
    <property type="match status" value="1"/>
</dbReference>
<keyword evidence="1 4" id="KW-0728">SH3 domain</keyword>
<dbReference type="InterPro" id="IPR002219">
    <property type="entry name" value="PKC_DAG/PE"/>
</dbReference>
<feature type="domain" description="SH3" evidence="6">
    <location>
        <begin position="580"/>
        <end position="641"/>
    </location>
</feature>
<dbReference type="SMART" id="SM00109">
    <property type="entry name" value="C1"/>
    <property type="match status" value="1"/>
</dbReference>
<dbReference type="CDD" id="cd00174">
    <property type="entry name" value="SH3"/>
    <property type="match status" value="1"/>
</dbReference>
<feature type="domain" description="SH3" evidence="6">
    <location>
        <begin position="508"/>
        <end position="569"/>
    </location>
</feature>
<dbReference type="CDD" id="cd11912">
    <property type="entry name" value="SH3_Bzz1_1"/>
    <property type="match status" value="1"/>
</dbReference>
<dbReference type="CDD" id="cd20824">
    <property type="entry name" value="C1_SpBZZ1-like"/>
    <property type="match status" value="1"/>
</dbReference>
<evidence type="ECO:0000256" key="2">
    <source>
        <dbReference type="ARBA" id="ARBA00022723"/>
    </source>
</evidence>
<sequence>MSDHDSPGQSFGTALPDQVDRIAGFFDAHLEVISDTRELYAARVTLEREFASKLQALVRKASEKKAKALSVYVFGNEPTKSWDSNTLKQSTLDNAYEELIKSMSNTAQDHLNFADALTSQTIEILRILEKRNEDSKKKEMAFFQKLLSDRDRVYADRIKSKQKGRASDDRHADRAARQAEQQRNDMLNSKNSYLISIAIANQAKGKFYQEDVPKLEDELRKLLFTREFLVSDLSSEALQRCLMERFVKIVAHGQSLQLNHLDSLKLRITDTLAKFEQVDIVKDQDLFIDHNKRVFTAPEDWIFEPCSVHYDTDTMSTEPAPKIFIQNKLRRSREKLQELTPLTESKRAESNQLSSQLSSYTADVSVGPIDDLTDKHLEAEHQLVFYTTSERILTTEIETIIDAIGDDEGASHPHSFKSSSFSIPTSCGYCKSSIWGLSKQGKTCRTCGLSVHAKCELKVPANCEIGEEHKSTSFLRRSVDTGPRESTPAITPSASSFVQSISSEQFPEEAVNAKVLFDFTPTSEFELGVHEGTIVRVVEADDGSGWVKVSDGAGDSGLVPASYLETISDDQEQKRDNAYSVGRRVRALYSYASQGSDELSLEPGDLLTLSAGGENYGNGWWEGYNAQGRKGIFPSNYVESM</sequence>
<keyword evidence="2" id="KW-0479">Metal-binding</keyword>
<dbReference type="InterPro" id="IPR001060">
    <property type="entry name" value="FCH_dom"/>
</dbReference>
<dbReference type="Pfam" id="PF00611">
    <property type="entry name" value="FCH"/>
    <property type="match status" value="1"/>
</dbReference>
<dbReference type="PANTHER" id="PTHR15735">
    <property type="entry name" value="FCH AND DOUBLE SH3 DOMAINS PROTEIN"/>
    <property type="match status" value="1"/>
</dbReference>
<dbReference type="InterPro" id="IPR036028">
    <property type="entry name" value="SH3-like_dom_sf"/>
</dbReference>
<feature type="region of interest" description="Disordered" evidence="5">
    <location>
        <begin position="158"/>
        <end position="183"/>
    </location>
</feature>
<dbReference type="InterPro" id="IPR035459">
    <property type="entry name" value="Bzz1_SH3_1"/>
</dbReference>
<dbReference type="PROSITE" id="PS50002">
    <property type="entry name" value="SH3"/>
    <property type="match status" value="2"/>
</dbReference>
<dbReference type="InterPro" id="IPR020454">
    <property type="entry name" value="DAG/PE-bd"/>
</dbReference>
<accession>A0A409X694</accession>
<dbReference type="InterPro" id="IPR046349">
    <property type="entry name" value="C1-like_sf"/>
</dbReference>
<evidence type="ECO:0000313" key="8">
    <source>
        <dbReference type="EMBL" id="PPQ86318.1"/>
    </source>
</evidence>
<evidence type="ECO:0008006" key="10">
    <source>
        <dbReference type="Google" id="ProtNLM"/>
    </source>
</evidence>
<dbReference type="PRINTS" id="PR00008">
    <property type="entry name" value="DAGPEDOMAIN"/>
</dbReference>
<proteinExistence type="predicted"/>
<dbReference type="SUPFAM" id="SSF103657">
    <property type="entry name" value="BAR/IMD domain-like"/>
    <property type="match status" value="1"/>
</dbReference>
<dbReference type="GO" id="GO:0046872">
    <property type="term" value="F:metal ion binding"/>
    <property type="evidence" value="ECO:0007669"/>
    <property type="project" value="UniProtKB-KW"/>
</dbReference>
<protein>
    <recommendedName>
        <fullName evidence="10">Protein BZZ1</fullName>
    </recommendedName>
</protein>
<dbReference type="GO" id="GO:0030864">
    <property type="term" value="C:cortical actin cytoskeleton"/>
    <property type="evidence" value="ECO:0007669"/>
    <property type="project" value="UniProtKB-ARBA"/>
</dbReference>
<evidence type="ECO:0000259" key="7">
    <source>
        <dbReference type="PROSITE" id="PS50081"/>
    </source>
</evidence>
<evidence type="ECO:0000313" key="9">
    <source>
        <dbReference type="Proteomes" id="UP000283269"/>
    </source>
</evidence>
<dbReference type="SUPFAM" id="SSF50044">
    <property type="entry name" value="SH3-domain"/>
    <property type="match status" value="2"/>
</dbReference>
<evidence type="ECO:0000256" key="3">
    <source>
        <dbReference type="ARBA" id="ARBA00022833"/>
    </source>
</evidence>
<comment type="caution">
    <text evidence="8">The sequence shown here is derived from an EMBL/GenBank/DDBJ whole genome shotgun (WGS) entry which is preliminary data.</text>
</comment>
<dbReference type="SUPFAM" id="SSF57889">
    <property type="entry name" value="Cysteine-rich domain"/>
    <property type="match status" value="1"/>
</dbReference>